<dbReference type="Proteomes" id="UP000036771">
    <property type="component" value="Unassembled WGS sequence"/>
</dbReference>
<dbReference type="GO" id="GO:0005524">
    <property type="term" value="F:ATP binding"/>
    <property type="evidence" value="ECO:0007669"/>
    <property type="project" value="UniProtKB-UniRule"/>
</dbReference>
<evidence type="ECO:0000313" key="10">
    <source>
        <dbReference type="EMBL" id="GAO98898.1"/>
    </source>
</evidence>
<keyword evidence="4 8" id="KW-0418">Kinase</keyword>
<dbReference type="STRING" id="1629334.Cva_01568"/>
<comment type="catalytic activity">
    <reaction evidence="7 8">
        <text>CMP + ATP = CDP + ADP</text>
        <dbReference type="Rhea" id="RHEA:11600"/>
        <dbReference type="ChEBI" id="CHEBI:30616"/>
        <dbReference type="ChEBI" id="CHEBI:58069"/>
        <dbReference type="ChEBI" id="CHEBI:60377"/>
        <dbReference type="ChEBI" id="CHEBI:456216"/>
        <dbReference type="EC" id="2.7.4.25"/>
    </reaction>
</comment>
<evidence type="ECO:0000256" key="6">
    <source>
        <dbReference type="ARBA" id="ARBA00047615"/>
    </source>
</evidence>
<dbReference type="GO" id="GO:0036431">
    <property type="term" value="F:dCMP kinase activity"/>
    <property type="evidence" value="ECO:0007669"/>
    <property type="project" value="InterPro"/>
</dbReference>
<comment type="subcellular location">
    <subcellularLocation>
        <location evidence="8">Cytoplasm</location>
    </subcellularLocation>
</comment>
<dbReference type="EMBL" id="BBVC01000101">
    <property type="protein sequence ID" value="GAO98898.1"/>
    <property type="molecule type" value="Genomic_DNA"/>
</dbReference>
<dbReference type="SUPFAM" id="SSF52540">
    <property type="entry name" value="P-loop containing nucleoside triphosphate hydrolases"/>
    <property type="match status" value="1"/>
</dbReference>
<keyword evidence="3 8" id="KW-0547">Nucleotide-binding</keyword>
<protein>
    <recommendedName>
        <fullName evidence="8">Cytidylate kinase</fullName>
        <shortName evidence="8">CK</shortName>
        <ecNumber evidence="8">2.7.4.25</ecNumber>
    </recommendedName>
    <alternativeName>
        <fullName evidence="8">Cytidine monophosphate kinase</fullName>
        <shortName evidence="8">CMP kinase</shortName>
    </alternativeName>
</protein>
<feature type="domain" description="Cytidylate kinase" evidence="9">
    <location>
        <begin position="5"/>
        <end position="208"/>
    </location>
</feature>
<evidence type="ECO:0000256" key="8">
    <source>
        <dbReference type="HAMAP-Rule" id="MF_00238"/>
    </source>
</evidence>
<evidence type="ECO:0000256" key="1">
    <source>
        <dbReference type="ARBA" id="ARBA00009427"/>
    </source>
</evidence>
<accession>A0A0K8MF96</accession>
<name>A0A0K8MF96_9PROT</name>
<dbReference type="InterPro" id="IPR027417">
    <property type="entry name" value="P-loop_NTPase"/>
</dbReference>
<keyword evidence="11" id="KW-1185">Reference proteome</keyword>
<evidence type="ECO:0000256" key="4">
    <source>
        <dbReference type="ARBA" id="ARBA00022777"/>
    </source>
</evidence>
<dbReference type="EC" id="2.7.4.25" evidence="8"/>
<comment type="catalytic activity">
    <reaction evidence="6 8">
        <text>dCMP + ATP = dCDP + ADP</text>
        <dbReference type="Rhea" id="RHEA:25094"/>
        <dbReference type="ChEBI" id="CHEBI:30616"/>
        <dbReference type="ChEBI" id="CHEBI:57566"/>
        <dbReference type="ChEBI" id="CHEBI:58593"/>
        <dbReference type="ChEBI" id="CHEBI:456216"/>
        <dbReference type="EC" id="2.7.4.25"/>
    </reaction>
</comment>
<evidence type="ECO:0000256" key="5">
    <source>
        <dbReference type="ARBA" id="ARBA00022840"/>
    </source>
</evidence>
<proteinExistence type="inferred from homology"/>
<evidence type="ECO:0000256" key="2">
    <source>
        <dbReference type="ARBA" id="ARBA00022679"/>
    </source>
</evidence>
<evidence type="ECO:0000256" key="3">
    <source>
        <dbReference type="ARBA" id="ARBA00022741"/>
    </source>
</evidence>
<dbReference type="HAMAP" id="MF_00238">
    <property type="entry name" value="Cytidyl_kinase_type1"/>
    <property type="match status" value="1"/>
</dbReference>
<dbReference type="AlphaFoldDB" id="A0A0K8MF96"/>
<dbReference type="GO" id="GO:0006220">
    <property type="term" value="P:pyrimidine nucleotide metabolic process"/>
    <property type="evidence" value="ECO:0007669"/>
    <property type="project" value="UniProtKB-UniRule"/>
</dbReference>
<feature type="binding site" evidence="8">
    <location>
        <begin position="9"/>
        <end position="17"/>
    </location>
    <ligand>
        <name>ATP</name>
        <dbReference type="ChEBI" id="CHEBI:30616"/>
    </ligand>
</feature>
<dbReference type="InterPro" id="IPR011994">
    <property type="entry name" value="Cytidylate_kinase_dom"/>
</dbReference>
<keyword evidence="2 8" id="KW-0808">Transferase</keyword>
<sequence length="221" mass="24394">MTFVITIDGPAGAGKGTLARALSHHYDLALLDTGLLYRSIGVQALEAGIPLDDETQLSRIAHTLAPKDLMRPDLRTHEANDASSKVAVFHKVREALLNFQREFAKNPPAGFQGTILDGRDTGTVICPDATVKFFVTAQVEIRAERRLKELQARGIKSIYSSVLQDMIERDLRDSQRSEAPLRSPEDALTLDTSTLTPEEVLKKAIAFIEMRRSAKKKKSLA</sequence>
<dbReference type="OrthoDB" id="9807434at2"/>
<gene>
    <name evidence="8 10" type="primary">cmk</name>
    <name evidence="10" type="ORF">Cva_01568</name>
</gene>
<dbReference type="Gene3D" id="3.40.50.300">
    <property type="entry name" value="P-loop containing nucleotide triphosphate hydrolases"/>
    <property type="match status" value="1"/>
</dbReference>
<dbReference type="GO" id="GO:0005737">
    <property type="term" value="C:cytoplasm"/>
    <property type="evidence" value="ECO:0007669"/>
    <property type="project" value="UniProtKB-SubCell"/>
</dbReference>
<dbReference type="GO" id="GO:0036430">
    <property type="term" value="F:CMP kinase activity"/>
    <property type="evidence" value="ECO:0007669"/>
    <property type="project" value="RHEA"/>
</dbReference>
<dbReference type="InterPro" id="IPR003136">
    <property type="entry name" value="Cytidylate_kin"/>
</dbReference>
<comment type="similarity">
    <text evidence="1 8">Belongs to the cytidylate kinase family. Type 1 subfamily.</text>
</comment>
<dbReference type="CDD" id="cd02020">
    <property type="entry name" value="CMPK"/>
    <property type="match status" value="1"/>
</dbReference>
<dbReference type="NCBIfam" id="TIGR00017">
    <property type="entry name" value="cmk"/>
    <property type="match status" value="1"/>
</dbReference>
<reference evidence="10 11" key="1">
    <citation type="submission" date="2015-03" db="EMBL/GenBank/DDBJ databases">
        <title>Caedibacter varicaedens, whole genome shotgun sequence.</title>
        <authorList>
            <person name="Suzuki H."/>
            <person name="Dapper A.L."/>
            <person name="Gibson A.K."/>
            <person name="Jackson C."/>
            <person name="Lee H."/>
            <person name="Pejaver V.R."/>
            <person name="Doak T."/>
            <person name="Lynch M."/>
        </authorList>
    </citation>
    <scope>NUCLEOTIDE SEQUENCE [LARGE SCALE GENOMIC DNA]</scope>
</reference>
<evidence type="ECO:0000259" key="9">
    <source>
        <dbReference type="Pfam" id="PF02224"/>
    </source>
</evidence>
<organism evidence="10 11">
    <name type="scientific">Caedimonas varicaedens</name>
    <dbReference type="NCBI Taxonomy" id="1629334"/>
    <lineage>
        <taxon>Bacteria</taxon>
        <taxon>Pseudomonadati</taxon>
        <taxon>Pseudomonadota</taxon>
        <taxon>Alphaproteobacteria</taxon>
        <taxon>Holosporales</taxon>
        <taxon>Caedimonadaceae</taxon>
        <taxon>Caedimonas</taxon>
    </lineage>
</organism>
<evidence type="ECO:0000256" key="7">
    <source>
        <dbReference type="ARBA" id="ARBA00048478"/>
    </source>
</evidence>
<keyword evidence="8" id="KW-0963">Cytoplasm</keyword>
<dbReference type="Pfam" id="PF02224">
    <property type="entry name" value="Cytidylate_kin"/>
    <property type="match status" value="1"/>
</dbReference>
<keyword evidence="5 8" id="KW-0067">ATP-binding</keyword>
<comment type="caution">
    <text evidence="10">The sequence shown here is derived from an EMBL/GenBank/DDBJ whole genome shotgun (WGS) entry which is preliminary data.</text>
</comment>
<evidence type="ECO:0000313" key="11">
    <source>
        <dbReference type="Proteomes" id="UP000036771"/>
    </source>
</evidence>